<evidence type="ECO:0000256" key="2">
    <source>
        <dbReference type="ARBA" id="ARBA00008929"/>
    </source>
</evidence>
<gene>
    <name evidence="9" type="ORF">FSC37_05185</name>
</gene>
<feature type="transmembrane region" description="Helical" evidence="8">
    <location>
        <begin position="172"/>
        <end position="197"/>
    </location>
</feature>
<evidence type="ECO:0000313" key="9">
    <source>
        <dbReference type="EMBL" id="TXC65669.1"/>
    </source>
</evidence>
<evidence type="ECO:0000256" key="5">
    <source>
        <dbReference type="ARBA" id="ARBA00022989"/>
    </source>
</evidence>
<evidence type="ECO:0000256" key="1">
    <source>
        <dbReference type="ARBA" id="ARBA00004651"/>
    </source>
</evidence>
<evidence type="ECO:0000256" key="7">
    <source>
        <dbReference type="SAM" id="MobiDB-lite"/>
    </source>
</evidence>
<dbReference type="GO" id="GO:0005886">
    <property type="term" value="C:plasma membrane"/>
    <property type="evidence" value="ECO:0007669"/>
    <property type="project" value="UniProtKB-SubCell"/>
</dbReference>
<feature type="transmembrane region" description="Helical" evidence="8">
    <location>
        <begin position="209"/>
        <end position="232"/>
    </location>
</feature>
<dbReference type="Proteomes" id="UP000321832">
    <property type="component" value="Unassembled WGS sequence"/>
</dbReference>
<keyword evidence="5 8" id="KW-1133">Transmembrane helix</keyword>
<sequence>MLLRFVSDYVRYVLKGGTKFYAWMGALAVLIVGMLYVYWLQNTEGLIVTGMTSQIHDGLYLANLVFLVGVAAGAVTIVFPAYVYHHEGMHKVTVLGEMLAISAVIMVMMFVFAHMGRPDRLWHMVPPFGIYSFSSMLGWDVLVLNGYLILNTVVGFWYLYSKYTGKPVNRKIFMPLVYVSIVWALSIHTVTAFLLATNPARPMWFHSMMPIRFIATAFAAGPALIIIAFLIIRKNTNFWIEDSAIQLLATIVTGCLGIAIFLTLSEVVVELYARTEHANGLYYLMFGLHGLTSPVPWFWSAVVLMVVSFVLLLIPSIRNDMGKLPIVCAMAFAGIWIEKGMGPWCRASSLADRRGDGVFPDLRRVADDAGHLGLRLLHPDHPAQGRHRHPAGRHQVRRSPGCGGAVKESAMKKFIVVPALLLACCFGAASAFAQGAEKKEEICFESRKGASEVVKREIKPGLPNVKCSPVTGAALWYGDPYDGTVPMGKMPQLDIPEHLAVVKPRADKLQFLAQCGTACHNGTFPPGFPKTNKPVPIPTMEAMLPDAKDLQHGRGRIWCLECHHTTKRNMLVDHYGDPISIEQSQLLCGKCHGDKLRDWRDGIHGKRIGDFTSTGKKRWFTCTECHNPHNVQDGQRNRGFIQLQPETPPQLPRGMKDASWEKTHPIAH</sequence>
<dbReference type="Gene3D" id="1.20.1630.10">
    <property type="entry name" value="Formate dehydrogenase/DMSO reductase domain"/>
    <property type="match status" value="1"/>
</dbReference>
<organism evidence="9 10">
    <name type="scientific">Piscinibacter aquaticus</name>
    <dbReference type="NCBI Taxonomy" id="392597"/>
    <lineage>
        <taxon>Bacteria</taxon>
        <taxon>Pseudomonadati</taxon>
        <taxon>Pseudomonadota</taxon>
        <taxon>Betaproteobacteria</taxon>
        <taxon>Burkholderiales</taxon>
        <taxon>Sphaerotilaceae</taxon>
        <taxon>Piscinibacter</taxon>
    </lineage>
</organism>
<feature type="transmembrane region" description="Helical" evidence="8">
    <location>
        <begin position="20"/>
        <end position="39"/>
    </location>
</feature>
<feature type="transmembrane region" description="Helical" evidence="8">
    <location>
        <begin position="244"/>
        <end position="264"/>
    </location>
</feature>
<feature type="transmembrane region" description="Helical" evidence="8">
    <location>
        <begin position="136"/>
        <end position="160"/>
    </location>
</feature>
<proteinExistence type="inferred from homology"/>
<keyword evidence="3" id="KW-1003">Cell membrane</keyword>
<feature type="transmembrane region" description="Helical" evidence="8">
    <location>
        <begin position="297"/>
        <end position="314"/>
    </location>
</feature>
<dbReference type="InterPro" id="IPR052049">
    <property type="entry name" value="Electron_transfer_protein"/>
</dbReference>
<evidence type="ECO:0000256" key="8">
    <source>
        <dbReference type="SAM" id="Phobius"/>
    </source>
</evidence>
<dbReference type="EMBL" id="VOPW01000001">
    <property type="protein sequence ID" value="TXC65669.1"/>
    <property type="molecule type" value="Genomic_DNA"/>
</dbReference>
<dbReference type="Gene3D" id="1.10.1130.10">
    <property type="entry name" value="Flavocytochrome C3, Chain A"/>
    <property type="match status" value="1"/>
</dbReference>
<dbReference type="PANTHER" id="PTHR34856">
    <property type="entry name" value="PROTEIN NRFD"/>
    <property type="match status" value="1"/>
</dbReference>
<comment type="caution">
    <text evidence="9">The sequence shown here is derived from an EMBL/GenBank/DDBJ whole genome shotgun (WGS) entry which is preliminary data.</text>
</comment>
<feature type="compositionally biased region" description="Basic and acidic residues" evidence="7">
    <location>
        <begin position="654"/>
        <end position="668"/>
    </location>
</feature>
<reference evidence="9 10" key="1">
    <citation type="submission" date="2019-08" db="EMBL/GenBank/DDBJ databases">
        <authorList>
            <person name="Khan S.A."/>
            <person name="Jeon C.O."/>
            <person name="Jeong S.E."/>
        </authorList>
    </citation>
    <scope>NUCLEOTIDE SEQUENCE [LARGE SCALE GENOMIC DNA]</scope>
    <source>
        <strain evidence="10">IMCC1728</strain>
    </source>
</reference>
<protein>
    <submittedName>
        <fullName evidence="9">Uncharacterized protein</fullName>
    </submittedName>
</protein>
<dbReference type="PANTHER" id="PTHR34856:SF2">
    <property type="entry name" value="PROTEIN NRFD"/>
    <property type="match status" value="1"/>
</dbReference>
<comment type="subcellular location">
    <subcellularLocation>
        <location evidence="1">Cell membrane</location>
        <topology evidence="1">Multi-pass membrane protein</topology>
    </subcellularLocation>
</comment>
<feature type="region of interest" description="Disordered" evidence="7">
    <location>
        <begin position="642"/>
        <end position="668"/>
    </location>
</feature>
<evidence type="ECO:0000256" key="4">
    <source>
        <dbReference type="ARBA" id="ARBA00022692"/>
    </source>
</evidence>
<feature type="transmembrane region" description="Helical" evidence="8">
    <location>
        <begin position="414"/>
        <end position="433"/>
    </location>
</feature>
<keyword evidence="6 8" id="KW-0472">Membrane</keyword>
<evidence type="ECO:0000256" key="3">
    <source>
        <dbReference type="ARBA" id="ARBA00022475"/>
    </source>
</evidence>
<dbReference type="SUPFAM" id="SSF48695">
    <property type="entry name" value="Multiheme cytochromes"/>
    <property type="match status" value="1"/>
</dbReference>
<dbReference type="InterPro" id="IPR005614">
    <property type="entry name" value="NrfD-like"/>
</dbReference>
<evidence type="ECO:0000256" key="6">
    <source>
        <dbReference type="ARBA" id="ARBA00023136"/>
    </source>
</evidence>
<name>A0A5C6TZ56_9BURK</name>
<feature type="transmembrane region" description="Helical" evidence="8">
    <location>
        <begin position="59"/>
        <end position="82"/>
    </location>
</feature>
<dbReference type="Pfam" id="PF03916">
    <property type="entry name" value="NrfD"/>
    <property type="match status" value="1"/>
</dbReference>
<comment type="similarity">
    <text evidence="2">Belongs to the NrfD family.</text>
</comment>
<keyword evidence="4 8" id="KW-0812">Transmembrane</keyword>
<keyword evidence="10" id="KW-1185">Reference proteome</keyword>
<feature type="transmembrane region" description="Helical" evidence="8">
    <location>
        <begin position="94"/>
        <end position="116"/>
    </location>
</feature>
<dbReference type="AlphaFoldDB" id="A0A5C6TZ56"/>
<accession>A0A5C6TZ56</accession>
<dbReference type="InterPro" id="IPR036280">
    <property type="entry name" value="Multihaem_cyt_sf"/>
</dbReference>
<evidence type="ECO:0000313" key="10">
    <source>
        <dbReference type="Proteomes" id="UP000321832"/>
    </source>
</evidence>